<dbReference type="GO" id="GO:0030247">
    <property type="term" value="F:polysaccharide binding"/>
    <property type="evidence" value="ECO:0007669"/>
    <property type="project" value="InterPro"/>
</dbReference>
<evidence type="ECO:0000256" key="10">
    <source>
        <dbReference type="ARBA" id="ARBA00023136"/>
    </source>
</evidence>
<evidence type="ECO:0000256" key="14">
    <source>
        <dbReference type="SAM" id="Phobius"/>
    </source>
</evidence>
<evidence type="ECO:0000256" key="5">
    <source>
        <dbReference type="ARBA" id="ARBA00022729"/>
    </source>
</evidence>
<dbReference type="PROSITE" id="PS50011">
    <property type="entry name" value="PROTEIN_KINASE_DOM"/>
    <property type="match status" value="1"/>
</dbReference>
<dbReference type="Pfam" id="PF07714">
    <property type="entry name" value="PK_Tyr_Ser-Thr"/>
    <property type="match status" value="1"/>
</dbReference>
<keyword evidence="18" id="KW-1185">Reference proteome</keyword>
<sequence>MREQAYLLAAAAAAALVSSSQLLLLAAAVAAESTVGLPGCPTSCGEVTVPYPFGVGPGCYLRVFGLTCDTSHAPPRLSLGGGGDGALQVVGISLDNSTVRVHGPGMAMNNGSIAAREITVANGTWGGPAWGLVDGGPYVLSPRNNEVVLSGCNLFVELLIAGNSWWVINSCGSVCSAADDYPGPDLPAEPWWSPSPEQASHRCHNKCSGIGCCQAPIPNGIASYDVRLKALGAPWPHQITVQDNFSVLIAEEGWLVDGNASYVASKAAAAAVSKTIPAVLAWVVTSGALDGPPNSSRYGNATCPIDLGSTECHSSYSTCTSISRESSGGCICRCWDGYQGNPYLPDGCQGRLSIIGLGVGSAAIFLFTVLGTTYVTRKLKERRKKRLREIFFEQNRGQLLQQLVCHRIDIAERMIVTLEELEKATNNFDKSRELGGGGHGIVYKGFLSNLHVVAIKKSKIVIQKDIYDFINEVAILSQINHRNIVKLFGCCLETEVPLLVYELISNGTLHSHLHVEGPVSISWKDRLRIAVETARALAYLHSLVSTPVIHRDIKSPNILLDDNLTVKLSEFQDTCQLIKQV</sequence>
<evidence type="ECO:0000313" key="18">
    <source>
        <dbReference type="Proteomes" id="UP000275267"/>
    </source>
</evidence>
<comment type="caution">
    <text evidence="17">The sequence shown here is derived from an EMBL/GenBank/DDBJ whole genome shotgun (WGS) entry which is preliminary data.</text>
</comment>
<keyword evidence="9 14" id="KW-1133">Transmembrane helix</keyword>
<dbReference type="InterPro" id="IPR025287">
    <property type="entry name" value="WAK_GUB"/>
</dbReference>
<evidence type="ECO:0000256" key="12">
    <source>
        <dbReference type="ARBA" id="ARBA00023180"/>
    </source>
</evidence>
<dbReference type="Gene3D" id="3.30.200.20">
    <property type="entry name" value="Phosphorylase Kinase, domain 1"/>
    <property type="match status" value="1"/>
</dbReference>
<keyword evidence="3" id="KW-0808">Transferase</keyword>
<dbReference type="InterPro" id="IPR000719">
    <property type="entry name" value="Prot_kinase_dom"/>
</dbReference>
<dbReference type="Pfam" id="PF13947">
    <property type="entry name" value="GUB_WAK_bind"/>
    <property type="match status" value="1"/>
</dbReference>
<keyword evidence="12" id="KW-0325">Glycoprotein</keyword>
<organism evidence="17 18">
    <name type="scientific">Panicum miliaceum</name>
    <name type="common">Proso millet</name>
    <name type="synonym">Broomcorn millet</name>
    <dbReference type="NCBI Taxonomy" id="4540"/>
    <lineage>
        <taxon>Eukaryota</taxon>
        <taxon>Viridiplantae</taxon>
        <taxon>Streptophyta</taxon>
        <taxon>Embryophyta</taxon>
        <taxon>Tracheophyta</taxon>
        <taxon>Spermatophyta</taxon>
        <taxon>Magnoliopsida</taxon>
        <taxon>Liliopsida</taxon>
        <taxon>Poales</taxon>
        <taxon>Poaceae</taxon>
        <taxon>PACMAD clade</taxon>
        <taxon>Panicoideae</taxon>
        <taxon>Panicodae</taxon>
        <taxon>Paniceae</taxon>
        <taxon>Panicinae</taxon>
        <taxon>Panicum</taxon>
        <taxon>Panicum sect. Panicum</taxon>
    </lineage>
</organism>
<keyword evidence="5 15" id="KW-0732">Signal</keyword>
<dbReference type="STRING" id="4540.A0A3L6QGB9"/>
<evidence type="ECO:0000256" key="4">
    <source>
        <dbReference type="ARBA" id="ARBA00022692"/>
    </source>
</evidence>
<proteinExistence type="predicted"/>
<evidence type="ECO:0000313" key="17">
    <source>
        <dbReference type="EMBL" id="RLM79771.1"/>
    </source>
</evidence>
<evidence type="ECO:0000256" key="2">
    <source>
        <dbReference type="ARBA" id="ARBA00022527"/>
    </source>
</evidence>
<dbReference type="InterPro" id="IPR011009">
    <property type="entry name" value="Kinase-like_dom_sf"/>
</dbReference>
<comment type="subcellular location">
    <subcellularLocation>
        <location evidence="1">Membrane</location>
        <topology evidence="1">Single-pass type I membrane protein</topology>
    </subcellularLocation>
</comment>
<feature type="binding site" evidence="13">
    <location>
        <position position="457"/>
    </location>
    <ligand>
        <name>ATP</name>
        <dbReference type="ChEBI" id="CHEBI:30616"/>
    </ligand>
</feature>
<evidence type="ECO:0000256" key="8">
    <source>
        <dbReference type="ARBA" id="ARBA00022840"/>
    </source>
</evidence>
<evidence type="ECO:0000256" key="11">
    <source>
        <dbReference type="ARBA" id="ARBA00023157"/>
    </source>
</evidence>
<dbReference type="EMBL" id="PQIB02000012">
    <property type="protein sequence ID" value="RLM79771.1"/>
    <property type="molecule type" value="Genomic_DNA"/>
</dbReference>
<keyword evidence="8 13" id="KW-0067">ATP-binding</keyword>
<dbReference type="PANTHER" id="PTHR27005">
    <property type="entry name" value="WALL-ASSOCIATED RECEPTOR KINASE-LIKE 21"/>
    <property type="match status" value="1"/>
</dbReference>
<dbReference type="InterPro" id="IPR001245">
    <property type="entry name" value="Ser-Thr/Tyr_kinase_cat_dom"/>
</dbReference>
<accession>A0A3L6QGB9</accession>
<dbReference type="InterPro" id="IPR008271">
    <property type="entry name" value="Ser/Thr_kinase_AS"/>
</dbReference>
<feature type="signal peptide" evidence="15">
    <location>
        <begin position="1"/>
        <end position="31"/>
    </location>
</feature>
<evidence type="ECO:0000256" key="9">
    <source>
        <dbReference type="ARBA" id="ARBA00022989"/>
    </source>
</evidence>
<dbReference type="Gene3D" id="1.10.510.10">
    <property type="entry name" value="Transferase(Phosphotransferase) domain 1"/>
    <property type="match status" value="1"/>
</dbReference>
<dbReference type="AlphaFoldDB" id="A0A3L6QGB9"/>
<keyword evidence="7" id="KW-0418">Kinase</keyword>
<keyword evidence="11" id="KW-1015">Disulfide bond</keyword>
<dbReference type="PROSITE" id="PS00108">
    <property type="entry name" value="PROTEIN_KINASE_ST"/>
    <property type="match status" value="1"/>
</dbReference>
<gene>
    <name evidence="17" type="ORF">C2845_PM12G06570</name>
</gene>
<dbReference type="SMART" id="SM00220">
    <property type="entry name" value="S_TKc"/>
    <property type="match status" value="1"/>
</dbReference>
<dbReference type="PROSITE" id="PS00107">
    <property type="entry name" value="PROTEIN_KINASE_ATP"/>
    <property type="match status" value="1"/>
</dbReference>
<keyword evidence="2" id="KW-0723">Serine/threonine-protein kinase</keyword>
<keyword evidence="4 14" id="KW-0812">Transmembrane</keyword>
<reference evidence="18" key="1">
    <citation type="journal article" date="2019" name="Nat. Commun.">
        <title>The genome of broomcorn millet.</title>
        <authorList>
            <person name="Zou C."/>
            <person name="Miki D."/>
            <person name="Li D."/>
            <person name="Tang Q."/>
            <person name="Xiao L."/>
            <person name="Rajput S."/>
            <person name="Deng P."/>
            <person name="Jia W."/>
            <person name="Huang R."/>
            <person name="Zhang M."/>
            <person name="Sun Y."/>
            <person name="Hu J."/>
            <person name="Fu X."/>
            <person name="Schnable P.S."/>
            <person name="Li F."/>
            <person name="Zhang H."/>
            <person name="Feng B."/>
            <person name="Zhu X."/>
            <person name="Liu R."/>
            <person name="Schnable J.C."/>
            <person name="Zhu J.-K."/>
            <person name="Zhang H."/>
        </authorList>
    </citation>
    <scope>NUCLEOTIDE SEQUENCE [LARGE SCALE GENOMIC DNA]</scope>
</reference>
<dbReference type="Proteomes" id="UP000275267">
    <property type="component" value="Unassembled WGS sequence"/>
</dbReference>
<dbReference type="GO" id="GO:0005886">
    <property type="term" value="C:plasma membrane"/>
    <property type="evidence" value="ECO:0007669"/>
    <property type="project" value="TreeGrafter"/>
</dbReference>
<evidence type="ECO:0000256" key="6">
    <source>
        <dbReference type="ARBA" id="ARBA00022741"/>
    </source>
</evidence>
<dbReference type="GO" id="GO:0005524">
    <property type="term" value="F:ATP binding"/>
    <property type="evidence" value="ECO:0007669"/>
    <property type="project" value="UniProtKB-UniRule"/>
</dbReference>
<keyword evidence="10 14" id="KW-0472">Membrane</keyword>
<dbReference type="OrthoDB" id="4062651at2759"/>
<evidence type="ECO:0000256" key="3">
    <source>
        <dbReference type="ARBA" id="ARBA00022679"/>
    </source>
</evidence>
<dbReference type="InterPro" id="IPR045274">
    <property type="entry name" value="WAK-like"/>
</dbReference>
<evidence type="ECO:0000256" key="13">
    <source>
        <dbReference type="PROSITE-ProRule" id="PRU10141"/>
    </source>
</evidence>
<evidence type="ECO:0000256" key="15">
    <source>
        <dbReference type="SAM" id="SignalP"/>
    </source>
</evidence>
<dbReference type="GO" id="GO:0007166">
    <property type="term" value="P:cell surface receptor signaling pathway"/>
    <property type="evidence" value="ECO:0007669"/>
    <property type="project" value="InterPro"/>
</dbReference>
<evidence type="ECO:0000259" key="16">
    <source>
        <dbReference type="PROSITE" id="PS50011"/>
    </source>
</evidence>
<feature type="domain" description="Protein kinase" evidence="16">
    <location>
        <begin position="428"/>
        <end position="581"/>
    </location>
</feature>
<evidence type="ECO:0000256" key="7">
    <source>
        <dbReference type="ARBA" id="ARBA00022777"/>
    </source>
</evidence>
<evidence type="ECO:0000256" key="1">
    <source>
        <dbReference type="ARBA" id="ARBA00004479"/>
    </source>
</evidence>
<dbReference type="PANTHER" id="PTHR27005:SF215">
    <property type="entry name" value="OS09G0562600 PROTEIN"/>
    <property type="match status" value="1"/>
</dbReference>
<protein>
    <recommendedName>
        <fullName evidence="16">Protein kinase domain-containing protein</fullName>
    </recommendedName>
</protein>
<dbReference type="SUPFAM" id="SSF56112">
    <property type="entry name" value="Protein kinase-like (PK-like)"/>
    <property type="match status" value="1"/>
</dbReference>
<dbReference type="FunFam" id="3.30.200.20:FF:000043">
    <property type="entry name" value="Wall-associated receptor kinase 2"/>
    <property type="match status" value="1"/>
</dbReference>
<feature type="transmembrane region" description="Helical" evidence="14">
    <location>
        <begin position="352"/>
        <end position="376"/>
    </location>
</feature>
<dbReference type="GO" id="GO:0004674">
    <property type="term" value="F:protein serine/threonine kinase activity"/>
    <property type="evidence" value="ECO:0007669"/>
    <property type="project" value="UniProtKB-KW"/>
</dbReference>
<dbReference type="InterPro" id="IPR017441">
    <property type="entry name" value="Protein_kinase_ATP_BS"/>
</dbReference>
<feature type="chain" id="PRO_5018177988" description="Protein kinase domain-containing protein" evidence="15">
    <location>
        <begin position="32"/>
        <end position="581"/>
    </location>
</feature>
<keyword evidence="6 13" id="KW-0547">Nucleotide-binding</keyword>
<name>A0A3L6QGB9_PANMI</name>